<dbReference type="HOGENOM" id="CLU_021802_6_0_7"/>
<dbReference type="NCBIfam" id="TIGR01883">
    <property type="entry name" value="PepT-like"/>
    <property type="match status" value="1"/>
</dbReference>
<evidence type="ECO:0000313" key="10">
    <source>
        <dbReference type="EMBL" id="ABW68020.1"/>
    </source>
</evidence>
<keyword evidence="3 8" id="KW-0479">Metal-binding</keyword>
<dbReference type="InterPro" id="IPR010162">
    <property type="entry name" value="PepT-like"/>
</dbReference>
<evidence type="ECO:0000256" key="2">
    <source>
        <dbReference type="ARBA" id="ARBA00022670"/>
    </source>
</evidence>
<evidence type="ECO:0000259" key="9">
    <source>
        <dbReference type="Pfam" id="PF07687"/>
    </source>
</evidence>
<keyword evidence="6" id="KW-0482">Metalloprotease</keyword>
<dbReference type="PANTHER" id="PTHR42994">
    <property type="entry name" value="PEPTIDASE T"/>
    <property type="match status" value="1"/>
</dbReference>
<dbReference type="PROSITE" id="PS00758">
    <property type="entry name" value="ARGE_DAPE_CPG2_1"/>
    <property type="match status" value="1"/>
</dbReference>
<evidence type="ECO:0000256" key="5">
    <source>
        <dbReference type="ARBA" id="ARBA00022833"/>
    </source>
</evidence>
<dbReference type="GO" id="GO:0046872">
    <property type="term" value="F:metal ion binding"/>
    <property type="evidence" value="ECO:0007669"/>
    <property type="project" value="UniProtKB-UniRule"/>
</dbReference>
<evidence type="ECO:0000256" key="4">
    <source>
        <dbReference type="ARBA" id="ARBA00022801"/>
    </source>
</evidence>
<dbReference type="SUPFAM" id="SSF55031">
    <property type="entry name" value="Bacterial exopeptidase dimerisation domain"/>
    <property type="match status" value="1"/>
</dbReference>
<dbReference type="KEGG" id="dol:Dole_2216"/>
<evidence type="ECO:0000256" key="1">
    <source>
        <dbReference type="ARBA" id="ARBA00001947"/>
    </source>
</evidence>
<keyword evidence="11" id="KW-1185">Reference proteome</keyword>
<dbReference type="PIRSF" id="PIRSF001123">
    <property type="entry name" value="PepA_GA"/>
    <property type="match status" value="1"/>
</dbReference>
<dbReference type="Gene3D" id="3.30.70.360">
    <property type="match status" value="1"/>
</dbReference>
<evidence type="ECO:0000256" key="7">
    <source>
        <dbReference type="PIRNR" id="PIRNR001123"/>
    </source>
</evidence>
<dbReference type="InterPro" id="IPR002933">
    <property type="entry name" value="Peptidase_M20"/>
</dbReference>
<dbReference type="Gene3D" id="3.40.630.10">
    <property type="entry name" value="Zn peptidases"/>
    <property type="match status" value="1"/>
</dbReference>
<organism evidence="10 11">
    <name type="scientific">Desulfosudis oleivorans (strain DSM 6200 / JCM 39069 / Hxd3)</name>
    <name type="common">Desulfococcus oleovorans</name>
    <dbReference type="NCBI Taxonomy" id="96561"/>
    <lineage>
        <taxon>Bacteria</taxon>
        <taxon>Pseudomonadati</taxon>
        <taxon>Thermodesulfobacteriota</taxon>
        <taxon>Desulfobacteria</taxon>
        <taxon>Desulfobacterales</taxon>
        <taxon>Desulfosudaceae</taxon>
        <taxon>Desulfosudis</taxon>
    </lineage>
</organism>
<dbReference type="AlphaFoldDB" id="A8ZUI8"/>
<dbReference type="RefSeq" id="WP_012175632.1">
    <property type="nucleotide sequence ID" value="NC_009943.1"/>
</dbReference>
<dbReference type="Proteomes" id="UP000008561">
    <property type="component" value="Chromosome"/>
</dbReference>
<comment type="cofactor">
    <cofactor evidence="8">
        <name>a divalent metal cation</name>
        <dbReference type="ChEBI" id="CHEBI:60240"/>
    </cofactor>
    <text evidence="8">Binds 2 divalent metal cations per subunit.</text>
</comment>
<comment type="cofactor">
    <cofactor evidence="1">
        <name>Zn(2+)</name>
        <dbReference type="ChEBI" id="CHEBI:29105"/>
    </cofactor>
</comment>
<name>A8ZUI8_DESOH</name>
<feature type="domain" description="Peptidase M20 dimerisation" evidence="9">
    <location>
        <begin position="180"/>
        <end position="271"/>
    </location>
</feature>
<dbReference type="OrthoDB" id="9809784at2"/>
<reference evidence="10 11" key="1">
    <citation type="submission" date="2007-10" db="EMBL/GenBank/DDBJ databases">
        <title>Complete sequence of Desulfococcus oleovorans Hxd3.</title>
        <authorList>
            <consortium name="US DOE Joint Genome Institute"/>
            <person name="Copeland A."/>
            <person name="Lucas S."/>
            <person name="Lapidus A."/>
            <person name="Barry K."/>
            <person name="Glavina del Rio T."/>
            <person name="Dalin E."/>
            <person name="Tice H."/>
            <person name="Pitluck S."/>
            <person name="Kiss H."/>
            <person name="Brettin T."/>
            <person name="Bruce D."/>
            <person name="Detter J.C."/>
            <person name="Han C."/>
            <person name="Schmutz J."/>
            <person name="Larimer F."/>
            <person name="Land M."/>
            <person name="Hauser L."/>
            <person name="Kyrpides N."/>
            <person name="Kim E."/>
            <person name="Wawrik B."/>
            <person name="Richardson P."/>
        </authorList>
    </citation>
    <scope>NUCLEOTIDE SEQUENCE [LARGE SCALE GENOMIC DNA]</scope>
    <source>
        <strain evidence="11">DSM 6200 / JCM 39069 / Hxd3</strain>
    </source>
</reference>
<dbReference type="InterPro" id="IPR001261">
    <property type="entry name" value="ArgE/DapE_CS"/>
</dbReference>
<dbReference type="eggNOG" id="COG2195">
    <property type="taxonomic scope" value="Bacteria"/>
</dbReference>
<keyword evidence="2" id="KW-0645">Protease</keyword>
<evidence type="ECO:0000256" key="6">
    <source>
        <dbReference type="ARBA" id="ARBA00023049"/>
    </source>
</evidence>
<gene>
    <name evidence="10" type="ordered locus">Dole_2216</name>
</gene>
<feature type="binding site" evidence="8">
    <location>
        <position position="351"/>
    </location>
    <ligand>
        <name>Zn(2+)</name>
        <dbReference type="ChEBI" id="CHEBI:29105"/>
        <label>2</label>
    </ligand>
</feature>
<dbReference type="STRING" id="96561.Dole_2216"/>
<keyword evidence="5" id="KW-0862">Zinc</keyword>
<evidence type="ECO:0000256" key="3">
    <source>
        <dbReference type="ARBA" id="ARBA00022723"/>
    </source>
</evidence>
<dbReference type="SUPFAM" id="SSF53187">
    <property type="entry name" value="Zn-dependent exopeptidases"/>
    <property type="match status" value="1"/>
</dbReference>
<protein>
    <submittedName>
        <fullName evidence="10">Peptidase T-like protein</fullName>
    </submittedName>
</protein>
<dbReference type="EMBL" id="CP000859">
    <property type="protein sequence ID" value="ABW68020.1"/>
    <property type="molecule type" value="Genomic_DNA"/>
</dbReference>
<dbReference type="PANTHER" id="PTHR42994:SF2">
    <property type="entry name" value="PEPTIDASE"/>
    <property type="match status" value="1"/>
</dbReference>
<dbReference type="GO" id="GO:0006508">
    <property type="term" value="P:proteolysis"/>
    <property type="evidence" value="ECO:0007669"/>
    <property type="project" value="UniProtKB-KW"/>
</dbReference>
<keyword evidence="4" id="KW-0378">Hydrolase</keyword>
<comment type="similarity">
    <text evidence="7">Belongs to the peptidase M42 family.</text>
</comment>
<sequence>MINRKRLTDTFVSLVKIDSESKNEKAVCAFLADLFQDMGGVPEIDDAAAGIGGNSGNLVVRFAGAPGIEPLLLSAHMDTVAPGQGIDPVLTDGVFSSRGDTILGADDKSALAIIAEALRVTSDQGGPVCPIDLVITVCEEIGLVGAKHLDTSLFSAKNGYVLDASDTAGIVTRAPAANKFSFVVQGKDAHAGAHPEDGINAIAVAAKALAKLSPGRVDADTTFNIGLIQGGIATNIVPPVVTIKGEARSHSDQKLADLTDHIVSVFKETAEAQAATSCYPGLPFVDIEVENDFKSLFIGPDHKVVRTAMNAASQIGVDLKEKTSGGGSDANIFFQQGITAAILGTGMKDMHTVRETVAVDDMARAAELLVEIIRQWSVQ</sequence>
<evidence type="ECO:0000256" key="8">
    <source>
        <dbReference type="PIRSR" id="PIRSR001123-2"/>
    </source>
</evidence>
<dbReference type="GO" id="GO:0004177">
    <property type="term" value="F:aminopeptidase activity"/>
    <property type="evidence" value="ECO:0007669"/>
    <property type="project" value="UniProtKB-UniRule"/>
</dbReference>
<proteinExistence type="inferred from homology"/>
<dbReference type="InterPro" id="IPR008007">
    <property type="entry name" value="Peptidase_M42"/>
</dbReference>
<dbReference type="GO" id="GO:0008237">
    <property type="term" value="F:metallopeptidase activity"/>
    <property type="evidence" value="ECO:0007669"/>
    <property type="project" value="UniProtKB-KW"/>
</dbReference>
<evidence type="ECO:0000313" key="11">
    <source>
        <dbReference type="Proteomes" id="UP000008561"/>
    </source>
</evidence>
<dbReference type="Pfam" id="PF07687">
    <property type="entry name" value="M20_dimer"/>
    <property type="match status" value="1"/>
</dbReference>
<accession>A8ZUI8</accession>
<dbReference type="InterPro" id="IPR011650">
    <property type="entry name" value="Peptidase_M20_dimer"/>
</dbReference>
<dbReference type="InterPro" id="IPR036264">
    <property type="entry name" value="Bact_exopeptidase_dim_dom"/>
</dbReference>
<dbReference type="Pfam" id="PF01546">
    <property type="entry name" value="Peptidase_M20"/>
    <property type="match status" value="1"/>
</dbReference>